<evidence type="ECO:0000256" key="8">
    <source>
        <dbReference type="ARBA" id="ARBA00037387"/>
    </source>
</evidence>
<evidence type="ECO:0000256" key="3">
    <source>
        <dbReference type="ARBA" id="ARBA00022490"/>
    </source>
</evidence>
<evidence type="ECO:0000256" key="1">
    <source>
        <dbReference type="ARBA" id="ARBA00004496"/>
    </source>
</evidence>
<keyword evidence="6" id="KW-0598">Phosphotransferase system</keyword>
<dbReference type="RefSeq" id="WP_343795916.1">
    <property type="nucleotide sequence ID" value="NZ_BAAADJ010000004.1"/>
</dbReference>
<feature type="domain" description="PTS EIIA type-2" evidence="11">
    <location>
        <begin position="2"/>
        <end position="142"/>
    </location>
</feature>
<keyword evidence="5" id="KW-0808">Transferase</keyword>
<evidence type="ECO:0000256" key="4">
    <source>
        <dbReference type="ARBA" id="ARBA00022553"/>
    </source>
</evidence>
<dbReference type="CDD" id="cd00211">
    <property type="entry name" value="PTS_IIA_fru"/>
    <property type="match status" value="1"/>
</dbReference>
<sequence>MTVFDERFISVIDQVDNWEEAVRLSGNLLLLDGKIEPGYIDAMIENIQKLGPYIIIAPKVALPHARPESGVKEKGISVLVLKEPTYFGQNEVKLLICLAAVDSSSHLHLLQTIAEWLQDENTLNRIMEAQSVEELHEVLSKFYI</sequence>
<evidence type="ECO:0000313" key="13">
    <source>
        <dbReference type="Proteomes" id="UP001500782"/>
    </source>
</evidence>
<comment type="function">
    <text evidence="8">The phosphoenolpyruvate-dependent sugar phosphotransferase system (sugar PTS), a major carbohydrate active transport system, catalyzes the phosphorylation of incoming sugar substrates concomitantly with their translocation across the cell membrane. The enzyme II UlaABC PTS system is involved in ascorbate transport.</text>
</comment>
<keyword evidence="7" id="KW-0418">Kinase</keyword>
<comment type="subcellular location">
    <subcellularLocation>
        <location evidence="1">Cytoplasm</location>
    </subcellularLocation>
</comment>
<keyword evidence="2" id="KW-0813">Transport</keyword>
<proteinExistence type="predicted"/>
<evidence type="ECO:0000256" key="9">
    <source>
        <dbReference type="ARBA" id="ARBA00041175"/>
    </source>
</evidence>
<keyword evidence="3" id="KW-0963">Cytoplasm</keyword>
<dbReference type="EMBL" id="BAAADJ010000004">
    <property type="protein sequence ID" value="GAA0316777.1"/>
    <property type="molecule type" value="Genomic_DNA"/>
</dbReference>
<name>A0ABN0VTE3_9BACI</name>
<evidence type="ECO:0000259" key="11">
    <source>
        <dbReference type="PROSITE" id="PS51094"/>
    </source>
</evidence>
<dbReference type="InterPro" id="IPR016152">
    <property type="entry name" value="PTrfase/Anion_transptr"/>
</dbReference>
<dbReference type="PROSITE" id="PS51094">
    <property type="entry name" value="PTS_EIIA_TYPE_2"/>
    <property type="match status" value="1"/>
</dbReference>
<dbReference type="SUPFAM" id="SSF55804">
    <property type="entry name" value="Phoshotransferase/anion transport protein"/>
    <property type="match status" value="1"/>
</dbReference>
<dbReference type="Gene3D" id="3.40.930.10">
    <property type="entry name" value="Mannitol-specific EII, Chain A"/>
    <property type="match status" value="1"/>
</dbReference>
<evidence type="ECO:0000256" key="6">
    <source>
        <dbReference type="ARBA" id="ARBA00022683"/>
    </source>
</evidence>
<protein>
    <recommendedName>
        <fullName evidence="9">Ascorbate-specific PTS system EIIA component</fullName>
    </recommendedName>
    <alternativeName>
        <fullName evidence="10">Ascorbate-specific phosphotransferase enzyme IIA component</fullName>
    </alternativeName>
</protein>
<dbReference type="Pfam" id="PF00359">
    <property type="entry name" value="PTS_EIIA_2"/>
    <property type="match status" value="1"/>
</dbReference>
<evidence type="ECO:0000256" key="10">
    <source>
        <dbReference type="ARBA" id="ARBA00042072"/>
    </source>
</evidence>
<dbReference type="PANTHER" id="PTHR36203:SF1">
    <property type="entry name" value="ASCORBATE-SPECIFIC PTS SYSTEM EIIA COMPONENT"/>
    <property type="match status" value="1"/>
</dbReference>
<keyword evidence="4" id="KW-0597">Phosphoprotein</keyword>
<dbReference type="Proteomes" id="UP001500782">
    <property type="component" value="Unassembled WGS sequence"/>
</dbReference>
<dbReference type="InterPro" id="IPR051351">
    <property type="entry name" value="Ascorbate-PTS_EIIA_comp"/>
</dbReference>
<evidence type="ECO:0000256" key="7">
    <source>
        <dbReference type="ARBA" id="ARBA00022777"/>
    </source>
</evidence>
<reference evidence="12 13" key="1">
    <citation type="journal article" date="2019" name="Int. J. Syst. Evol. Microbiol.">
        <title>The Global Catalogue of Microorganisms (GCM) 10K type strain sequencing project: providing services to taxonomists for standard genome sequencing and annotation.</title>
        <authorList>
            <consortium name="The Broad Institute Genomics Platform"/>
            <consortium name="The Broad Institute Genome Sequencing Center for Infectious Disease"/>
            <person name="Wu L."/>
            <person name="Ma J."/>
        </authorList>
    </citation>
    <scope>NUCLEOTIDE SEQUENCE [LARGE SCALE GENOMIC DNA]</scope>
    <source>
        <strain evidence="12 13">JCM 9731</strain>
    </source>
</reference>
<evidence type="ECO:0000313" key="12">
    <source>
        <dbReference type="EMBL" id="GAA0316777.1"/>
    </source>
</evidence>
<evidence type="ECO:0000256" key="5">
    <source>
        <dbReference type="ARBA" id="ARBA00022679"/>
    </source>
</evidence>
<keyword evidence="13" id="KW-1185">Reference proteome</keyword>
<evidence type="ECO:0000256" key="2">
    <source>
        <dbReference type="ARBA" id="ARBA00022448"/>
    </source>
</evidence>
<gene>
    <name evidence="12" type="ORF">GCM10008967_04230</name>
</gene>
<accession>A0ABN0VTE3</accession>
<dbReference type="InterPro" id="IPR002178">
    <property type="entry name" value="PTS_EIIA_type-2_dom"/>
</dbReference>
<organism evidence="12 13">
    <name type="scientific">Bacillus carboniphilus</name>
    <dbReference type="NCBI Taxonomy" id="86663"/>
    <lineage>
        <taxon>Bacteria</taxon>
        <taxon>Bacillati</taxon>
        <taxon>Bacillota</taxon>
        <taxon>Bacilli</taxon>
        <taxon>Bacillales</taxon>
        <taxon>Bacillaceae</taxon>
        <taxon>Bacillus</taxon>
    </lineage>
</organism>
<comment type="caution">
    <text evidence="12">The sequence shown here is derived from an EMBL/GenBank/DDBJ whole genome shotgun (WGS) entry which is preliminary data.</text>
</comment>
<dbReference type="PANTHER" id="PTHR36203">
    <property type="entry name" value="ASCORBATE-SPECIFIC PTS SYSTEM EIIA COMPONENT"/>
    <property type="match status" value="1"/>
</dbReference>